<dbReference type="Pfam" id="PF14119">
    <property type="entry name" value="DUF4288"/>
    <property type="match status" value="1"/>
</dbReference>
<dbReference type="Proteomes" id="UP000325563">
    <property type="component" value="Chromosome"/>
</dbReference>
<name>A0A5J6IYI5_STRVI</name>
<feature type="region of interest" description="Disordered" evidence="1">
    <location>
        <begin position="1"/>
        <end position="67"/>
    </location>
</feature>
<feature type="compositionally biased region" description="Basic and acidic residues" evidence="1">
    <location>
        <begin position="58"/>
        <end position="67"/>
    </location>
</feature>
<evidence type="ECO:0000256" key="1">
    <source>
        <dbReference type="SAM" id="MobiDB-lite"/>
    </source>
</evidence>
<feature type="compositionally biased region" description="Basic residues" evidence="1">
    <location>
        <begin position="29"/>
        <end position="49"/>
    </location>
</feature>
<proteinExistence type="predicted"/>
<organism evidence="2 3">
    <name type="scientific">Streptomyces vinaceus</name>
    <dbReference type="NCBI Taxonomy" id="1960"/>
    <lineage>
        <taxon>Bacteria</taxon>
        <taxon>Bacillati</taxon>
        <taxon>Actinomycetota</taxon>
        <taxon>Actinomycetes</taxon>
        <taxon>Kitasatosporales</taxon>
        <taxon>Streptomycetaceae</taxon>
        <taxon>Streptomyces</taxon>
    </lineage>
</organism>
<sequence>MARARSGSRTGSWRAADHGRHREAGARCGRLRPRLLRPVRGARGRRRRAGAAGGRVRGGREPGRGREQLHLAVPQGVHPPGVPRRALRGHARIHPRLRAQVLQHGVEAAERQPVQEVRTYVAVLVHAAEVETGAEAKVETEGEAGAPAAAERRAPLYRESFVLLTARSEDEARSRARAHGESLETSYRNERGEPVTWTFRQLVDVAEVPDDRLGDGAELYTRHFRDFAAYTAFEPLLAGEDL</sequence>
<dbReference type="AlphaFoldDB" id="A0A5J6IYI5"/>
<dbReference type="KEGG" id="svn:CP980_02130"/>
<evidence type="ECO:0000313" key="2">
    <source>
        <dbReference type="EMBL" id="QEV44027.1"/>
    </source>
</evidence>
<gene>
    <name evidence="2" type="ORF">CP980_02130</name>
</gene>
<protein>
    <submittedName>
        <fullName evidence="2">DUF4288 domain-containing protein</fullName>
    </submittedName>
</protein>
<reference evidence="2 3" key="1">
    <citation type="submission" date="2017-09" db="EMBL/GenBank/DDBJ databases">
        <authorList>
            <person name="Lee N."/>
            <person name="Cho B.-K."/>
        </authorList>
    </citation>
    <scope>NUCLEOTIDE SEQUENCE [LARGE SCALE GENOMIC DNA]</scope>
    <source>
        <strain evidence="2 3">ATCC 27476</strain>
    </source>
</reference>
<dbReference type="InterPro" id="IPR025630">
    <property type="entry name" value="DUF4288"/>
</dbReference>
<dbReference type="EMBL" id="CP023692">
    <property type="protein sequence ID" value="QEV44027.1"/>
    <property type="molecule type" value="Genomic_DNA"/>
</dbReference>
<evidence type="ECO:0000313" key="3">
    <source>
        <dbReference type="Proteomes" id="UP000325563"/>
    </source>
</evidence>
<accession>A0A5J6IYI5</accession>
<keyword evidence="3" id="KW-1185">Reference proteome</keyword>
<feature type="compositionally biased region" description="Basic and acidic residues" evidence="1">
    <location>
        <begin position="15"/>
        <end position="25"/>
    </location>
</feature>